<keyword evidence="5 7" id="KW-0418">Kinase</keyword>
<evidence type="ECO:0000256" key="6">
    <source>
        <dbReference type="ARBA" id="ARBA00022840"/>
    </source>
</evidence>
<proteinExistence type="inferred from homology"/>
<evidence type="ECO:0000256" key="7">
    <source>
        <dbReference type="RuleBase" id="RU364126"/>
    </source>
</evidence>
<dbReference type="GO" id="GO:0005524">
    <property type="term" value="F:ATP binding"/>
    <property type="evidence" value="ECO:0007669"/>
    <property type="project" value="UniProtKB-KW"/>
</dbReference>
<evidence type="ECO:0000313" key="9">
    <source>
        <dbReference type="Proteomes" id="UP000075809"/>
    </source>
</evidence>
<evidence type="ECO:0000313" key="8">
    <source>
        <dbReference type="EMBL" id="KYQ49002.1"/>
    </source>
</evidence>
<dbReference type="GO" id="GO:0032958">
    <property type="term" value="P:inositol phosphate biosynthetic process"/>
    <property type="evidence" value="ECO:0007669"/>
    <property type="project" value="TreeGrafter"/>
</dbReference>
<comment type="similarity">
    <text evidence="1">Belongs to the IPK1 type 2 family.</text>
</comment>
<dbReference type="EC" id="2.7.1.158" evidence="2 7"/>
<dbReference type="PANTHER" id="PTHR14456:SF2">
    <property type="entry name" value="INOSITOL-PENTAKISPHOSPHATE 2-KINASE"/>
    <property type="match status" value="1"/>
</dbReference>
<evidence type="ECO:0000256" key="5">
    <source>
        <dbReference type="ARBA" id="ARBA00022777"/>
    </source>
</evidence>
<keyword evidence="4 7" id="KW-0547">Nucleotide-binding</keyword>
<evidence type="ECO:0000256" key="3">
    <source>
        <dbReference type="ARBA" id="ARBA00022679"/>
    </source>
</evidence>
<organism evidence="8 9">
    <name type="scientific">Mycetomoellerius zeteki</name>
    <dbReference type="NCBI Taxonomy" id="64791"/>
    <lineage>
        <taxon>Eukaryota</taxon>
        <taxon>Metazoa</taxon>
        <taxon>Ecdysozoa</taxon>
        <taxon>Arthropoda</taxon>
        <taxon>Hexapoda</taxon>
        <taxon>Insecta</taxon>
        <taxon>Pterygota</taxon>
        <taxon>Neoptera</taxon>
        <taxon>Endopterygota</taxon>
        <taxon>Hymenoptera</taxon>
        <taxon>Apocrita</taxon>
        <taxon>Aculeata</taxon>
        <taxon>Formicoidea</taxon>
        <taxon>Formicidae</taxon>
        <taxon>Myrmicinae</taxon>
        <taxon>Mycetomoellerius</taxon>
    </lineage>
</organism>
<comment type="domain">
    <text evidence="7">The EXKPK motif is conserved in inositol-pentakisphosphate 2-kinases of both family 1 and 2.</text>
</comment>
<protein>
    <recommendedName>
        <fullName evidence="2 7">Inositol-pentakisphosphate 2-kinase</fullName>
        <ecNumber evidence="2 7">2.7.1.158</ecNumber>
    </recommendedName>
</protein>
<dbReference type="STRING" id="64791.A0A151WM85"/>
<dbReference type="Pfam" id="PF06090">
    <property type="entry name" value="Ins_P5_2-kin"/>
    <property type="match status" value="1"/>
</dbReference>
<dbReference type="GO" id="GO:0005634">
    <property type="term" value="C:nucleus"/>
    <property type="evidence" value="ECO:0007669"/>
    <property type="project" value="TreeGrafter"/>
</dbReference>
<dbReference type="InterPro" id="IPR043001">
    <property type="entry name" value="IP5_2-K_N_lobe"/>
</dbReference>
<dbReference type="PANTHER" id="PTHR14456">
    <property type="entry name" value="INOSITOL POLYPHOSPHATE KINASE 1"/>
    <property type="match status" value="1"/>
</dbReference>
<keyword evidence="6 7" id="KW-0067">ATP-binding</keyword>
<dbReference type="EMBL" id="KQ982944">
    <property type="protein sequence ID" value="KYQ49002.1"/>
    <property type="molecule type" value="Genomic_DNA"/>
</dbReference>
<name>A0A151WM85_9HYME</name>
<keyword evidence="3 7" id="KW-0808">Transferase</keyword>
<sequence>YRYDNTLMRNVEALHSKSTMFFLETTSASAGDVEEESSFDSETSLPLTALAVEDAIYKGEGNANIVVALSHVKLTLSFDVCQKSLYKAFLSKYTVVWLYWVYFFVFQERTVIRFRKSLPGEVSPDGGRTRVQREVGYIRNVVSCFLGSYVQIPEIVRYDAADIAKLSDAVRPLRPEVRRYKEITDTYATKFSDYTLLDLQLEFDQTVFRSRSTFCVEIKPKQGYLQEAEQRFPGCPYCLNQYAKMRRKDIASPSNYCPFNLFSGKEPRMKAAMEELLKSPQNNLKIFKDGLVVYNQTSSPNDLENVLDEWFRNAENDGRACHVDEFCNLVCTALTRPIAQEQLKLPATSLSRNFLVLANQVPTFCTAPDAVARAEQCLRLVGKKCNFDHSELPKNSVLERIWNMQRLSYVNTNYIYNVYSNFTSLLNDDMIYSDLIKLNKTRNVFHALPEHPMNAVQKMEIMKEIDFQTFLKSTIAQKHDDDFNRNCNASSKCVLSTNTSRVLMNGDPVSQTEISSNLDSHQLFHGNKNLHNQKISNDNKRKANVQITAEYLSALQNYLLFVAARDCSILITFRELHPKYASRMPVENIIKLSDQHYFLSSVKVSDLDPKSVHSIKKHRQRDVDIFDSVISLLEENIFFTNR</sequence>
<comment type="function">
    <text evidence="7">Phosphorylates Ins(1,3,4,5,6)P5 at position 2 to form Ins(1,2,3,4,5,6)P6 (InsP6 or phytate).</text>
</comment>
<keyword evidence="9" id="KW-1185">Reference proteome</keyword>
<evidence type="ECO:0000256" key="4">
    <source>
        <dbReference type="ARBA" id="ARBA00022741"/>
    </source>
</evidence>
<dbReference type="Gene3D" id="3.30.200.110">
    <property type="entry name" value="Inositol-pentakisphosphate 2-kinase, N-lobe"/>
    <property type="match status" value="1"/>
</dbReference>
<dbReference type="InterPro" id="IPR009286">
    <property type="entry name" value="Ins_P5_2-kin"/>
</dbReference>
<comment type="catalytic activity">
    <reaction evidence="7">
        <text>1D-myo-inositol 1,3,4,5,6-pentakisphosphate + ATP = 1D-myo-inositol hexakisphosphate + ADP + H(+)</text>
        <dbReference type="Rhea" id="RHEA:20313"/>
        <dbReference type="ChEBI" id="CHEBI:15378"/>
        <dbReference type="ChEBI" id="CHEBI:30616"/>
        <dbReference type="ChEBI" id="CHEBI:57733"/>
        <dbReference type="ChEBI" id="CHEBI:58130"/>
        <dbReference type="ChEBI" id="CHEBI:456216"/>
        <dbReference type="EC" id="2.7.1.158"/>
    </reaction>
</comment>
<accession>A0A151WM85</accession>
<reference evidence="8 9" key="1">
    <citation type="submission" date="2015-09" db="EMBL/GenBank/DDBJ databases">
        <title>Trachymyrmex zeteki WGS genome.</title>
        <authorList>
            <person name="Nygaard S."/>
            <person name="Hu H."/>
            <person name="Boomsma J."/>
            <person name="Zhang G."/>
        </authorList>
    </citation>
    <scope>NUCLEOTIDE SEQUENCE [LARGE SCALE GENOMIC DNA]</scope>
    <source>
        <strain evidence="8">Tzet28-1</strain>
        <tissue evidence="8">Whole body</tissue>
    </source>
</reference>
<dbReference type="AlphaFoldDB" id="A0A151WM85"/>
<gene>
    <name evidence="8" type="ORF">ALC60_12058</name>
</gene>
<feature type="non-terminal residue" evidence="8">
    <location>
        <position position="1"/>
    </location>
</feature>
<evidence type="ECO:0000256" key="1">
    <source>
        <dbReference type="ARBA" id="ARBA00007229"/>
    </source>
</evidence>
<dbReference type="GO" id="GO:0035299">
    <property type="term" value="F:inositol-1,3,4,5,6-pentakisphosphate 2-kinase activity"/>
    <property type="evidence" value="ECO:0007669"/>
    <property type="project" value="UniProtKB-EC"/>
</dbReference>
<evidence type="ECO:0000256" key="2">
    <source>
        <dbReference type="ARBA" id="ARBA00012023"/>
    </source>
</evidence>
<dbReference type="Proteomes" id="UP000075809">
    <property type="component" value="Unassembled WGS sequence"/>
</dbReference>